<keyword evidence="3" id="KW-0326">Glycosidase</keyword>
<dbReference type="GO" id="GO:0005764">
    <property type="term" value="C:lysosome"/>
    <property type="evidence" value="ECO:0007669"/>
    <property type="project" value="TreeGrafter"/>
</dbReference>
<evidence type="ECO:0000256" key="2">
    <source>
        <dbReference type="ARBA" id="ARBA00022801"/>
    </source>
</evidence>
<dbReference type="SUPFAM" id="SSF55545">
    <property type="entry name" value="beta-N-acetylhexosaminidase-like domain"/>
    <property type="match status" value="1"/>
</dbReference>
<dbReference type="Pfam" id="PF02838">
    <property type="entry name" value="Glyco_hydro_20b"/>
    <property type="match status" value="1"/>
</dbReference>
<feature type="signal peptide" evidence="5">
    <location>
        <begin position="1"/>
        <end position="22"/>
    </location>
</feature>
<dbReference type="Gene3D" id="3.30.379.10">
    <property type="entry name" value="Chitobiase/beta-hexosaminidase domain 2-like"/>
    <property type="match status" value="1"/>
</dbReference>
<gene>
    <name evidence="8" type="ORF">PEDI_44560</name>
</gene>
<feature type="active site" description="Proton donor" evidence="4">
    <location>
        <position position="320"/>
    </location>
</feature>
<dbReference type="GO" id="GO:0004563">
    <property type="term" value="F:beta-N-acetylhexosaminidase activity"/>
    <property type="evidence" value="ECO:0007669"/>
    <property type="project" value="InterPro"/>
</dbReference>
<feature type="domain" description="Glycoside hydrolase family 20 catalytic" evidence="6">
    <location>
        <begin position="162"/>
        <end position="480"/>
    </location>
</feature>
<evidence type="ECO:0000256" key="1">
    <source>
        <dbReference type="ARBA" id="ARBA00006285"/>
    </source>
</evidence>
<keyword evidence="9" id="KW-1185">Reference proteome</keyword>
<reference evidence="8 9" key="1">
    <citation type="submission" date="2021-12" db="EMBL/GenBank/DDBJ databases">
        <title>Genome sequencing of bacteria with rrn-lacking chromosome and rrn-plasmid.</title>
        <authorList>
            <person name="Anda M."/>
            <person name="Iwasaki W."/>
        </authorList>
    </citation>
    <scope>NUCLEOTIDE SEQUENCE [LARGE SCALE GENOMIC DNA]</scope>
    <source>
        <strain evidence="8 9">NBRC 15940</strain>
    </source>
</reference>
<feature type="chain" id="PRO_5042869240" description="Beta-N-acetylhexosaminidase" evidence="5">
    <location>
        <begin position="23"/>
        <end position="685"/>
    </location>
</feature>
<dbReference type="InterPro" id="IPR015882">
    <property type="entry name" value="HEX_bac_N"/>
</dbReference>
<evidence type="ECO:0000256" key="4">
    <source>
        <dbReference type="PIRSR" id="PIRSR625705-1"/>
    </source>
</evidence>
<dbReference type="InterPro" id="IPR015883">
    <property type="entry name" value="Glyco_hydro_20_cat"/>
</dbReference>
<evidence type="ECO:0000313" key="8">
    <source>
        <dbReference type="EMBL" id="GJM63904.1"/>
    </source>
</evidence>
<organism evidence="8 9">
    <name type="scientific">Persicobacter diffluens</name>
    <dbReference type="NCBI Taxonomy" id="981"/>
    <lineage>
        <taxon>Bacteria</taxon>
        <taxon>Pseudomonadati</taxon>
        <taxon>Bacteroidota</taxon>
        <taxon>Cytophagia</taxon>
        <taxon>Cytophagales</taxon>
        <taxon>Persicobacteraceae</taxon>
        <taxon>Persicobacter</taxon>
    </lineage>
</organism>
<keyword evidence="5" id="KW-0732">Signal</keyword>
<comment type="caution">
    <text evidence="8">The sequence shown here is derived from an EMBL/GenBank/DDBJ whole genome shotgun (WGS) entry which is preliminary data.</text>
</comment>
<evidence type="ECO:0000256" key="5">
    <source>
        <dbReference type="SAM" id="SignalP"/>
    </source>
</evidence>
<evidence type="ECO:0000259" key="6">
    <source>
        <dbReference type="Pfam" id="PF00728"/>
    </source>
</evidence>
<dbReference type="PRINTS" id="PR00738">
    <property type="entry name" value="GLHYDRLASE20"/>
</dbReference>
<dbReference type="Pfam" id="PF00728">
    <property type="entry name" value="Glyco_hydro_20"/>
    <property type="match status" value="1"/>
</dbReference>
<dbReference type="PANTHER" id="PTHR22600:SF21">
    <property type="entry name" value="BETA-HEXOSAMINIDASE A"/>
    <property type="match status" value="1"/>
</dbReference>
<dbReference type="GO" id="GO:0006689">
    <property type="term" value="P:ganglioside catabolic process"/>
    <property type="evidence" value="ECO:0007669"/>
    <property type="project" value="TreeGrafter"/>
</dbReference>
<evidence type="ECO:0000313" key="9">
    <source>
        <dbReference type="Proteomes" id="UP001310022"/>
    </source>
</evidence>
<dbReference type="InterPro" id="IPR029018">
    <property type="entry name" value="Hex-like_dom2"/>
</dbReference>
<name>A0AAN4W2W9_9BACT</name>
<accession>A0AAN4W2W9</accession>
<evidence type="ECO:0000259" key="7">
    <source>
        <dbReference type="Pfam" id="PF02838"/>
    </source>
</evidence>
<dbReference type="GO" id="GO:0005975">
    <property type="term" value="P:carbohydrate metabolic process"/>
    <property type="evidence" value="ECO:0007669"/>
    <property type="project" value="InterPro"/>
</dbReference>
<dbReference type="SUPFAM" id="SSF51445">
    <property type="entry name" value="(Trans)glycosidases"/>
    <property type="match status" value="1"/>
</dbReference>
<evidence type="ECO:0000256" key="3">
    <source>
        <dbReference type="ARBA" id="ARBA00023295"/>
    </source>
</evidence>
<protein>
    <recommendedName>
        <fullName evidence="10">Beta-N-acetylhexosaminidase</fullName>
    </recommendedName>
</protein>
<dbReference type="GO" id="GO:0030203">
    <property type="term" value="P:glycosaminoglycan metabolic process"/>
    <property type="evidence" value="ECO:0007669"/>
    <property type="project" value="TreeGrafter"/>
</dbReference>
<comment type="similarity">
    <text evidence="1">Belongs to the glycosyl hydrolase 20 family.</text>
</comment>
<feature type="domain" description="Beta-hexosaminidase bacterial type N-terminal" evidence="7">
    <location>
        <begin position="27"/>
        <end position="159"/>
    </location>
</feature>
<dbReference type="Gene3D" id="3.20.20.80">
    <property type="entry name" value="Glycosidases"/>
    <property type="match status" value="1"/>
</dbReference>
<dbReference type="InterPro" id="IPR025705">
    <property type="entry name" value="Beta_hexosaminidase_sua/sub"/>
</dbReference>
<keyword evidence="2" id="KW-0378">Hydrolase</keyword>
<dbReference type="Proteomes" id="UP001310022">
    <property type="component" value="Unassembled WGS sequence"/>
</dbReference>
<dbReference type="AlphaFoldDB" id="A0AAN4W2W9"/>
<sequence length="685" mass="76727">MRFGKLLMVMAMSIFYSWSAIAQSAVDVMPLPQEVKLNNGKYRLTSDLKLSVNGANEHLAAASGRFLRALDARTGLWFPQHFIETNTTDAAFPMQVSMGRAGKLELGEDESYSITITPEQIQVKAATDFGAMHAYATLLQLVESDGEGYYFPTMTIEDAPRFPWRGLMIDVARHFLPVDVIKRNLDGMAFVKMNVMHFHLSDNQGWRIESKKFPELTEKGSDGEFYTQAEIKDIVAYAAARGIRVMPEFDVPGHATAILAAFPEFGSDPSITEYQREVNAGIFDPTLDPTNEDLYPFLEELFGEMAALFPDAYFHIGGDENEGHHWTANADIQAFMKEHELKDNHELQAYFNVKVQAILEKNGKKMMGWEEIMEPAIPTTAVIHSWRGENEQMAPGESLVEAVQKGYPTVLSNGFYIDLLWKAEDHYLNRVMPLQLTKQEEKDLILGGEATMWSELVTPVTVDSRIWPRTAAIAERLWSATEVRDVRDMYRRLEIVSNQLEIVGLQHVKGREGIVRLLSGYGDTQPLWNLINVAAPLKNYTRNPGGTMYNSYFSFQKFADACVADAPDALAFRYLVEDYQAGKQGNAAEIQKYLELWKSNDAALQLVIEKNPVLKEVSDLSQRLAAVAQVGLDAMDKNVKKNGSWKKAAVQTLVAAREQGGRCELQVVDQIAALAGLEKKLSAAE</sequence>
<dbReference type="InterPro" id="IPR017853">
    <property type="entry name" value="GH"/>
</dbReference>
<dbReference type="EMBL" id="BQKE01000003">
    <property type="protein sequence ID" value="GJM63904.1"/>
    <property type="molecule type" value="Genomic_DNA"/>
</dbReference>
<evidence type="ECO:0008006" key="10">
    <source>
        <dbReference type="Google" id="ProtNLM"/>
    </source>
</evidence>
<dbReference type="GO" id="GO:0016020">
    <property type="term" value="C:membrane"/>
    <property type="evidence" value="ECO:0007669"/>
    <property type="project" value="TreeGrafter"/>
</dbReference>
<dbReference type="PANTHER" id="PTHR22600">
    <property type="entry name" value="BETA-HEXOSAMINIDASE"/>
    <property type="match status" value="1"/>
</dbReference>
<proteinExistence type="inferred from homology"/>